<dbReference type="AlphaFoldDB" id="A0A937CT24"/>
<evidence type="ECO:0000313" key="4">
    <source>
        <dbReference type="Proteomes" id="UP000599109"/>
    </source>
</evidence>
<sequence length="325" mass="35110">MENKAHAMAAGIFVALMTALVLGLASWLTRETGVRDTYEISTRETVTGLQEQAPVRFRGVDVGKVRRIGFDPKAVGNVLVRLEVDRDTPLTRDTFATLSYQGVTGLAFIQLSDHGKQAPRLVPDDDNPPRIPLEPGLLGRLEEKGEVILERVQEVTERVNALLSDPNQKRIADALENVSQAAGATNQLAQRLDATVKQKLDPAIAQASVTLRDVQATSTHFRTTADQVSAAAAQFGQLAQSINAPGGPLQRIGEGTDSLAHVVETFSTTTLPRVNNLAEEGNDTLRTLRRAINELTENPQMLIYGEGPPHPGPGEPGWQAPGARR</sequence>
<dbReference type="PANTHER" id="PTHR36698">
    <property type="entry name" value="BLL5892 PROTEIN"/>
    <property type="match status" value="1"/>
</dbReference>
<keyword evidence="4" id="KW-1185">Reference proteome</keyword>
<organism evidence="3 4">
    <name type="scientific">Ramlibacter monticola</name>
    <dbReference type="NCBI Taxonomy" id="1926872"/>
    <lineage>
        <taxon>Bacteria</taxon>
        <taxon>Pseudomonadati</taxon>
        <taxon>Pseudomonadota</taxon>
        <taxon>Betaproteobacteria</taxon>
        <taxon>Burkholderiales</taxon>
        <taxon>Comamonadaceae</taxon>
        <taxon>Ramlibacter</taxon>
    </lineage>
</organism>
<feature type="domain" description="Mce/MlaD" evidence="2">
    <location>
        <begin position="37"/>
        <end position="112"/>
    </location>
</feature>
<dbReference type="Pfam" id="PF02470">
    <property type="entry name" value="MlaD"/>
    <property type="match status" value="1"/>
</dbReference>
<evidence type="ECO:0000256" key="1">
    <source>
        <dbReference type="SAM" id="MobiDB-lite"/>
    </source>
</evidence>
<feature type="region of interest" description="Disordered" evidence="1">
    <location>
        <begin position="305"/>
        <end position="325"/>
    </location>
</feature>
<evidence type="ECO:0000259" key="2">
    <source>
        <dbReference type="Pfam" id="PF02470"/>
    </source>
</evidence>
<dbReference type="PANTHER" id="PTHR36698:SF2">
    <property type="entry name" value="MCE_MLAD DOMAIN-CONTAINING PROTEIN"/>
    <property type="match status" value="1"/>
</dbReference>
<name>A0A937CT24_9BURK</name>
<dbReference type="RefSeq" id="WP_201674654.1">
    <property type="nucleotide sequence ID" value="NZ_JAEQNE010000002.1"/>
</dbReference>
<dbReference type="InterPro" id="IPR003399">
    <property type="entry name" value="Mce/MlaD"/>
</dbReference>
<dbReference type="EMBL" id="JAEQNE010000002">
    <property type="protein sequence ID" value="MBL0392070.1"/>
    <property type="molecule type" value="Genomic_DNA"/>
</dbReference>
<protein>
    <submittedName>
        <fullName evidence="3">MCE family protein</fullName>
    </submittedName>
</protein>
<proteinExistence type="predicted"/>
<dbReference type="Proteomes" id="UP000599109">
    <property type="component" value="Unassembled WGS sequence"/>
</dbReference>
<reference evidence="3 4" key="1">
    <citation type="journal article" date="2017" name="Int. J. Syst. Evol. Microbiol.">
        <title>Ramlibacter monticola sp. nov., isolated from forest soil.</title>
        <authorList>
            <person name="Chaudhary D.K."/>
            <person name="Kim J."/>
        </authorList>
    </citation>
    <scope>NUCLEOTIDE SEQUENCE [LARGE SCALE GENOMIC DNA]</scope>
    <source>
        <strain evidence="3 4">KACC 19175</strain>
    </source>
</reference>
<gene>
    <name evidence="3" type="ORF">JJ685_13090</name>
</gene>
<accession>A0A937CT24</accession>
<comment type="caution">
    <text evidence="3">The sequence shown here is derived from an EMBL/GenBank/DDBJ whole genome shotgun (WGS) entry which is preliminary data.</text>
</comment>
<evidence type="ECO:0000313" key="3">
    <source>
        <dbReference type="EMBL" id="MBL0392070.1"/>
    </source>
</evidence>